<accession>T0Z6C8</accession>
<comment type="caution">
    <text evidence="2">The sequence shown here is derived from an EMBL/GenBank/DDBJ whole genome shotgun (WGS) entry which is preliminary data.</text>
</comment>
<dbReference type="EMBL" id="AUZY01009063">
    <property type="protein sequence ID" value="EQD43576.1"/>
    <property type="molecule type" value="Genomic_DNA"/>
</dbReference>
<gene>
    <name evidence="2" type="ORF">B1B_13752</name>
</gene>
<feature type="region of interest" description="Disordered" evidence="1">
    <location>
        <begin position="1"/>
        <end position="25"/>
    </location>
</feature>
<reference evidence="2" key="1">
    <citation type="submission" date="2013-08" db="EMBL/GenBank/DDBJ databases">
        <authorList>
            <person name="Mendez C."/>
            <person name="Richter M."/>
            <person name="Ferrer M."/>
            <person name="Sanchez J."/>
        </authorList>
    </citation>
    <scope>NUCLEOTIDE SEQUENCE</scope>
</reference>
<evidence type="ECO:0000256" key="1">
    <source>
        <dbReference type="SAM" id="MobiDB-lite"/>
    </source>
</evidence>
<reference evidence="2" key="2">
    <citation type="journal article" date="2014" name="ISME J.">
        <title>Microbial stratification in low pH oxic and suboxic macroscopic growths along an acid mine drainage.</title>
        <authorList>
            <person name="Mendez-Garcia C."/>
            <person name="Mesa V."/>
            <person name="Sprenger R.R."/>
            <person name="Richter M."/>
            <person name="Diez M.S."/>
            <person name="Solano J."/>
            <person name="Bargiela R."/>
            <person name="Golyshina O.V."/>
            <person name="Manteca A."/>
            <person name="Ramos J.L."/>
            <person name="Gallego J.R."/>
            <person name="Llorente I."/>
            <person name="Martins Dos Santos V.A."/>
            <person name="Jensen O.N."/>
            <person name="Pelaez A.I."/>
            <person name="Sanchez J."/>
            <person name="Ferrer M."/>
        </authorList>
    </citation>
    <scope>NUCLEOTIDE SEQUENCE</scope>
</reference>
<dbReference type="AlphaFoldDB" id="T0Z6C8"/>
<feature type="non-terminal residue" evidence="2">
    <location>
        <position position="1"/>
    </location>
</feature>
<sequence length="50" mass="5546">VSSDGAVPVSYRLEDGNTNDAPTHRESWEAIRTLRGNPDFLYVADCSEPH</sequence>
<proteinExistence type="predicted"/>
<protein>
    <submittedName>
        <fullName evidence="2">Uncharacterized protein</fullName>
    </submittedName>
</protein>
<organism evidence="2">
    <name type="scientific">mine drainage metagenome</name>
    <dbReference type="NCBI Taxonomy" id="410659"/>
    <lineage>
        <taxon>unclassified sequences</taxon>
        <taxon>metagenomes</taxon>
        <taxon>ecological metagenomes</taxon>
    </lineage>
</organism>
<evidence type="ECO:0000313" key="2">
    <source>
        <dbReference type="EMBL" id="EQD43576.1"/>
    </source>
</evidence>
<name>T0Z6C8_9ZZZZ</name>